<proteinExistence type="predicted"/>
<comment type="subcellular location">
    <subcellularLocation>
        <location evidence="1">Secreted</location>
    </subcellularLocation>
</comment>
<dbReference type="InterPro" id="IPR029058">
    <property type="entry name" value="AB_hydrolase_fold"/>
</dbReference>
<dbReference type="Proteomes" id="UP000467636">
    <property type="component" value="Chromosome"/>
</dbReference>
<dbReference type="InterPro" id="IPR050583">
    <property type="entry name" value="Mycobacterial_A85_antigen"/>
</dbReference>
<dbReference type="Gene3D" id="3.40.50.1820">
    <property type="entry name" value="alpha/beta hydrolase"/>
    <property type="match status" value="1"/>
</dbReference>
<dbReference type="EMBL" id="AP022564">
    <property type="protein sequence ID" value="BBX22882.1"/>
    <property type="molecule type" value="Genomic_DNA"/>
</dbReference>
<organism evidence="5 6">
    <name type="scientific">Mycolicibacter terrae</name>
    <dbReference type="NCBI Taxonomy" id="1788"/>
    <lineage>
        <taxon>Bacteria</taxon>
        <taxon>Bacillati</taxon>
        <taxon>Actinomycetota</taxon>
        <taxon>Actinomycetes</taxon>
        <taxon>Mycobacteriales</taxon>
        <taxon>Mycobacteriaceae</taxon>
        <taxon>Mycolicibacter</taxon>
    </lineage>
</organism>
<keyword evidence="4" id="KW-0472">Membrane</keyword>
<evidence type="ECO:0000256" key="1">
    <source>
        <dbReference type="ARBA" id="ARBA00004613"/>
    </source>
</evidence>
<keyword evidence="4" id="KW-0812">Transmembrane</keyword>
<evidence type="ECO:0000256" key="2">
    <source>
        <dbReference type="ARBA" id="ARBA00022525"/>
    </source>
</evidence>
<evidence type="ECO:0000313" key="5">
    <source>
        <dbReference type="EMBL" id="BBX22882.1"/>
    </source>
</evidence>
<dbReference type="GO" id="GO:0016747">
    <property type="term" value="F:acyltransferase activity, transferring groups other than amino-acyl groups"/>
    <property type="evidence" value="ECO:0007669"/>
    <property type="project" value="TreeGrafter"/>
</dbReference>
<gene>
    <name evidence="5" type="ORF">MTER_22930</name>
</gene>
<dbReference type="PANTHER" id="PTHR48098:SF1">
    <property type="entry name" value="DIACYLGLYCEROL ACYLTRANSFERASE_MYCOLYLTRANSFERASE AG85A"/>
    <property type="match status" value="1"/>
</dbReference>
<dbReference type="SUPFAM" id="SSF53474">
    <property type="entry name" value="alpha/beta-Hydrolases"/>
    <property type="match status" value="1"/>
</dbReference>
<evidence type="ECO:0008006" key="7">
    <source>
        <dbReference type="Google" id="ProtNLM"/>
    </source>
</evidence>
<dbReference type="PANTHER" id="PTHR48098">
    <property type="entry name" value="ENTEROCHELIN ESTERASE-RELATED"/>
    <property type="match status" value="1"/>
</dbReference>
<evidence type="ECO:0000256" key="4">
    <source>
        <dbReference type="SAM" id="Phobius"/>
    </source>
</evidence>
<dbReference type="InterPro" id="IPR000801">
    <property type="entry name" value="Esterase-like"/>
</dbReference>
<sequence>MILASGEHTSLMHGWIPVTVQAAAVLALVLAVAGRSRHRLLRLLLIGASGLATAACAYWFVADDGLSGQPPPTTLWVWIALTGAAAALLVLGWRGAPWWRRGISVLAVPLCLTSAGLTLNSWVGYFPTVQSAWGALTSGPLPDQSDMAAANATAGSGTPPGHGQVLHVTIPSDASHFKHRGELVYLPPAWFTQRPPPALPAVMMIGGEFNTPADWLRSGGAIQTVDEFAAAHHGNAPVLVFVDSGGSFNNDTECVNGSRGNAADHLTEDVVPYVISHFGVSSEPSQWGVVGWSMGGTCAVDLTAMHPEKFSAFVDIAGDLGPNAGTRSQTVSRLFGGNLDAWAAFDPSMVIAKHGRYSGVSGWFAVNGSAIGSDPGGQFVAAKTLCTLGRAHGIDCAVVTEPGQHDWPFAGKVFADALPWLAARLSTPEVQAVPFPAASSEAGPAPARHVHPPSR</sequence>
<evidence type="ECO:0000313" key="6">
    <source>
        <dbReference type="Proteomes" id="UP000467636"/>
    </source>
</evidence>
<keyword evidence="6" id="KW-1185">Reference proteome</keyword>
<feature type="compositionally biased region" description="Low complexity" evidence="3">
    <location>
        <begin position="436"/>
        <end position="447"/>
    </location>
</feature>
<protein>
    <recommendedName>
        <fullName evidence="7">Esterase family protein</fullName>
    </recommendedName>
</protein>
<feature type="transmembrane region" description="Helical" evidence="4">
    <location>
        <begin position="105"/>
        <end position="125"/>
    </location>
</feature>
<feature type="transmembrane region" description="Helical" evidence="4">
    <location>
        <begin position="73"/>
        <end position="93"/>
    </location>
</feature>
<feature type="transmembrane region" description="Helical" evidence="4">
    <location>
        <begin position="40"/>
        <end position="61"/>
    </location>
</feature>
<name>A0AAD1HWL0_9MYCO</name>
<keyword evidence="2" id="KW-0964">Secreted</keyword>
<accession>A0AAD1HWL0</accession>
<reference evidence="5 6" key="1">
    <citation type="journal article" date="2019" name="Emerg. Microbes Infect.">
        <title>Comprehensive subspecies identification of 175 nontuberculous mycobacteria species based on 7547 genomic profiles.</title>
        <authorList>
            <person name="Matsumoto Y."/>
            <person name="Kinjo T."/>
            <person name="Motooka D."/>
            <person name="Nabeya D."/>
            <person name="Jung N."/>
            <person name="Uechi K."/>
            <person name="Horii T."/>
            <person name="Iida T."/>
            <person name="Fujita J."/>
            <person name="Nakamura S."/>
        </authorList>
    </citation>
    <scope>NUCLEOTIDE SEQUENCE [LARGE SCALE GENOMIC DNA]</scope>
    <source>
        <strain evidence="5 6">JCM 12143</strain>
    </source>
</reference>
<feature type="transmembrane region" description="Helical" evidence="4">
    <location>
        <begin position="12"/>
        <end position="33"/>
    </location>
</feature>
<dbReference type="AlphaFoldDB" id="A0AAD1HWL0"/>
<dbReference type="Pfam" id="PF00756">
    <property type="entry name" value="Esterase"/>
    <property type="match status" value="1"/>
</dbReference>
<dbReference type="GO" id="GO:0005576">
    <property type="term" value="C:extracellular region"/>
    <property type="evidence" value="ECO:0007669"/>
    <property type="project" value="UniProtKB-SubCell"/>
</dbReference>
<feature type="region of interest" description="Disordered" evidence="3">
    <location>
        <begin position="436"/>
        <end position="455"/>
    </location>
</feature>
<evidence type="ECO:0000256" key="3">
    <source>
        <dbReference type="SAM" id="MobiDB-lite"/>
    </source>
</evidence>
<keyword evidence="4" id="KW-1133">Transmembrane helix</keyword>